<comment type="caution">
    <text evidence="1">The sequence shown here is derived from an EMBL/GenBank/DDBJ whole genome shotgun (WGS) entry which is preliminary data.</text>
</comment>
<sequence length="61" mass="7425">EIHTNDIQHKPSIFRMIVYENRGSDISKVPVIQNFSTFYFYFYFYFYTSSDRAFDAESEYV</sequence>
<name>A0A820KH29_9BILA</name>
<evidence type="ECO:0000313" key="2">
    <source>
        <dbReference type="Proteomes" id="UP000663823"/>
    </source>
</evidence>
<evidence type="ECO:0000313" key="1">
    <source>
        <dbReference type="EMBL" id="CAF4337252.1"/>
    </source>
</evidence>
<accession>A0A820KH29</accession>
<reference evidence="1" key="1">
    <citation type="submission" date="2021-02" db="EMBL/GenBank/DDBJ databases">
        <authorList>
            <person name="Nowell W R."/>
        </authorList>
    </citation>
    <scope>NUCLEOTIDE SEQUENCE</scope>
</reference>
<feature type="non-terminal residue" evidence="1">
    <location>
        <position position="1"/>
    </location>
</feature>
<proteinExistence type="predicted"/>
<dbReference type="AlphaFoldDB" id="A0A820KH29"/>
<gene>
    <name evidence="1" type="ORF">OTI717_LOCUS43144</name>
</gene>
<protein>
    <submittedName>
        <fullName evidence="1">Uncharacterized protein</fullName>
    </submittedName>
</protein>
<dbReference type="EMBL" id="CAJOAX010058983">
    <property type="protein sequence ID" value="CAF4337252.1"/>
    <property type="molecule type" value="Genomic_DNA"/>
</dbReference>
<dbReference type="Proteomes" id="UP000663823">
    <property type="component" value="Unassembled WGS sequence"/>
</dbReference>
<organism evidence="1 2">
    <name type="scientific">Rotaria sordida</name>
    <dbReference type="NCBI Taxonomy" id="392033"/>
    <lineage>
        <taxon>Eukaryota</taxon>
        <taxon>Metazoa</taxon>
        <taxon>Spiralia</taxon>
        <taxon>Gnathifera</taxon>
        <taxon>Rotifera</taxon>
        <taxon>Eurotatoria</taxon>
        <taxon>Bdelloidea</taxon>
        <taxon>Philodinida</taxon>
        <taxon>Philodinidae</taxon>
        <taxon>Rotaria</taxon>
    </lineage>
</organism>